<dbReference type="EMBL" id="BOOW01000035">
    <property type="protein sequence ID" value="GII95375.1"/>
    <property type="molecule type" value="Genomic_DNA"/>
</dbReference>
<dbReference type="Proteomes" id="UP000606172">
    <property type="component" value="Unassembled WGS sequence"/>
</dbReference>
<sequence length="267" mass="28258">MTSLTLHDVHVAVAGTPIVNGVDLTAPSGTCVGVVGPNGSGKSTLLRAVYRHLPLSRGTITVGGEDLWRLTPRRAARLVAALPQETRSDFDVTAWEMAAMGRTPHKRPFAADTAEDNAVVAGALAHTGVAHLADRRYGTLSGGEKQRVLLARALAQQAPVLVLDEPTNHLDVRHQFELLDLVASTGTTVVAALHDLNLAAAYCDRLYVLAAGRVVAHGAPYDILTPRLVGEVFGVDAHVIPTPVTGTPHLILRARDRADSPTARLSD</sequence>
<evidence type="ECO:0000313" key="6">
    <source>
        <dbReference type="Proteomes" id="UP000606172"/>
    </source>
</evidence>
<accession>A0A919RM54</accession>
<evidence type="ECO:0000256" key="3">
    <source>
        <dbReference type="ARBA" id="ARBA00022840"/>
    </source>
</evidence>
<dbReference type="FunFam" id="3.40.50.300:FF:000134">
    <property type="entry name" value="Iron-enterobactin ABC transporter ATP-binding protein"/>
    <property type="match status" value="1"/>
</dbReference>
<dbReference type="CDD" id="cd03214">
    <property type="entry name" value="ABC_Iron-Siderophores_B12_Hemin"/>
    <property type="match status" value="1"/>
</dbReference>
<keyword evidence="1" id="KW-0813">Transport</keyword>
<dbReference type="SUPFAM" id="SSF52540">
    <property type="entry name" value="P-loop containing nucleoside triphosphate hydrolases"/>
    <property type="match status" value="1"/>
</dbReference>
<dbReference type="PROSITE" id="PS50893">
    <property type="entry name" value="ABC_TRANSPORTER_2"/>
    <property type="match status" value="1"/>
</dbReference>
<protein>
    <submittedName>
        <fullName evidence="5">ABC transporter ATP-binding protein</fullName>
    </submittedName>
</protein>
<feature type="domain" description="ABC transporter" evidence="4">
    <location>
        <begin position="4"/>
        <end position="236"/>
    </location>
</feature>
<keyword evidence="6" id="KW-1185">Reference proteome</keyword>
<dbReference type="InterPro" id="IPR027417">
    <property type="entry name" value="P-loop_NTPase"/>
</dbReference>
<dbReference type="PANTHER" id="PTHR42794:SF2">
    <property type="entry name" value="ABC TRANSPORTER ATP-BINDING PROTEIN"/>
    <property type="match status" value="1"/>
</dbReference>
<comment type="caution">
    <text evidence="5">The sequence shown here is derived from an EMBL/GenBank/DDBJ whole genome shotgun (WGS) entry which is preliminary data.</text>
</comment>
<proteinExistence type="predicted"/>
<keyword evidence="2" id="KW-0547">Nucleotide-binding</keyword>
<dbReference type="GO" id="GO:0016887">
    <property type="term" value="F:ATP hydrolysis activity"/>
    <property type="evidence" value="ECO:0007669"/>
    <property type="project" value="InterPro"/>
</dbReference>
<name>A0A919RM54_9ACTN</name>
<dbReference type="GO" id="GO:0005524">
    <property type="term" value="F:ATP binding"/>
    <property type="evidence" value="ECO:0007669"/>
    <property type="project" value="UniProtKB-KW"/>
</dbReference>
<evidence type="ECO:0000256" key="1">
    <source>
        <dbReference type="ARBA" id="ARBA00022448"/>
    </source>
</evidence>
<dbReference type="AlphaFoldDB" id="A0A919RM54"/>
<keyword evidence="3 5" id="KW-0067">ATP-binding</keyword>
<evidence type="ECO:0000259" key="4">
    <source>
        <dbReference type="PROSITE" id="PS50893"/>
    </source>
</evidence>
<dbReference type="Pfam" id="PF00005">
    <property type="entry name" value="ABC_tran"/>
    <property type="match status" value="1"/>
</dbReference>
<dbReference type="InterPro" id="IPR017871">
    <property type="entry name" value="ABC_transporter-like_CS"/>
</dbReference>
<dbReference type="InterPro" id="IPR003593">
    <property type="entry name" value="AAA+_ATPase"/>
</dbReference>
<reference evidence="5" key="1">
    <citation type="submission" date="2021-01" db="EMBL/GenBank/DDBJ databases">
        <title>Whole genome shotgun sequence of Sinosporangium siamense NBRC 109515.</title>
        <authorList>
            <person name="Komaki H."/>
            <person name="Tamura T."/>
        </authorList>
    </citation>
    <scope>NUCLEOTIDE SEQUENCE</scope>
    <source>
        <strain evidence="5">NBRC 109515</strain>
    </source>
</reference>
<dbReference type="SMART" id="SM00382">
    <property type="entry name" value="AAA"/>
    <property type="match status" value="1"/>
</dbReference>
<organism evidence="5 6">
    <name type="scientific">Sinosporangium siamense</name>
    <dbReference type="NCBI Taxonomy" id="1367973"/>
    <lineage>
        <taxon>Bacteria</taxon>
        <taxon>Bacillati</taxon>
        <taxon>Actinomycetota</taxon>
        <taxon>Actinomycetes</taxon>
        <taxon>Streptosporangiales</taxon>
        <taxon>Streptosporangiaceae</taxon>
        <taxon>Sinosporangium</taxon>
    </lineage>
</organism>
<dbReference type="Gene3D" id="3.40.50.300">
    <property type="entry name" value="P-loop containing nucleotide triphosphate hydrolases"/>
    <property type="match status" value="1"/>
</dbReference>
<evidence type="ECO:0000313" key="5">
    <source>
        <dbReference type="EMBL" id="GII95375.1"/>
    </source>
</evidence>
<dbReference type="InterPro" id="IPR003439">
    <property type="entry name" value="ABC_transporter-like_ATP-bd"/>
</dbReference>
<evidence type="ECO:0000256" key="2">
    <source>
        <dbReference type="ARBA" id="ARBA00022741"/>
    </source>
</evidence>
<dbReference type="PANTHER" id="PTHR42794">
    <property type="entry name" value="HEMIN IMPORT ATP-BINDING PROTEIN HMUV"/>
    <property type="match status" value="1"/>
</dbReference>
<dbReference type="RefSeq" id="WP_204030431.1">
    <property type="nucleotide sequence ID" value="NZ_BOOW01000035.1"/>
</dbReference>
<dbReference type="PROSITE" id="PS00211">
    <property type="entry name" value="ABC_TRANSPORTER_1"/>
    <property type="match status" value="1"/>
</dbReference>
<gene>
    <name evidence="5" type="ORF">Ssi02_56060</name>
</gene>